<dbReference type="InterPro" id="IPR043504">
    <property type="entry name" value="Peptidase_S1_PA_chymotrypsin"/>
</dbReference>
<gene>
    <name evidence="5" type="ORF">HYR64_00750</name>
</gene>
<reference evidence="5" key="1">
    <citation type="submission" date="2020-07" db="EMBL/GenBank/DDBJ databases">
        <title>Huge and variable diversity of episymbiotic CPR bacteria and DPANN archaea in groundwater ecosystems.</title>
        <authorList>
            <person name="He C.Y."/>
            <person name="Keren R."/>
            <person name="Whittaker M."/>
            <person name="Farag I.F."/>
            <person name="Doudna J."/>
            <person name="Cate J.H.D."/>
            <person name="Banfield J.F."/>
        </authorList>
    </citation>
    <scope>NUCLEOTIDE SEQUENCE</scope>
    <source>
        <strain evidence="5">NC_groundwater_17_Pr7_B-0.1um_64_12</strain>
    </source>
</reference>
<dbReference type="Proteomes" id="UP000727962">
    <property type="component" value="Unassembled WGS sequence"/>
</dbReference>
<protein>
    <submittedName>
        <fullName evidence="5">Trypsin-like peptidase domain-containing protein</fullName>
    </submittedName>
</protein>
<evidence type="ECO:0000256" key="1">
    <source>
        <dbReference type="ARBA" id="ARBA00010541"/>
    </source>
</evidence>
<evidence type="ECO:0000256" key="3">
    <source>
        <dbReference type="ARBA" id="ARBA00022801"/>
    </source>
</evidence>
<keyword evidence="4" id="KW-0732">Signal</keyword>
<proteinExistence type="inferred from homology"/>
<feature type="signal peptide" evidence="4">
    <location>
        <begin position="1"/>
        <end position="27"/>
    </location>
</feature>
<comment type="caution">
    <text evidence="5">The sequence shown here is derived from an EMBL/GenBank/DDBJ whole genome shotgun (WGS) entry which is preliminary data.</text>
</comment>
<dbReference type="PANTHER" id="PTHR43343">
    <property type="entry name" value="PEPTIDASE S12"/>
    <property type="match status" value="1"/>
</dbReference>
<name>A0A931LSZ9_FIMGI</name>
<dbReference type="EMBL" id="JACOSL010000004">
    <property type="protein sequence ID" value="MBI1755619.1"/>
    <property type="molecule type" value="Genomic_DNA"/>
</dbReference>
<evidence type="ECO:0000313" key="6">
    <source>
        <dbReference type="Proteomes" id="UP000727962"/>
    </source>
</evidence>
<dbReference type="InterPro" id="IPR009003">
    <property type="entry name" value="Peptidase_S1_PA"/>
</dbReference>
<dbReference type="PANTHER" id="PTHR43343:SF3">
    <property type="entry name" value="PROTEASE DO-LIKE 8, CHLOROPLASTIC"/>
    <property type="match status" value="1"/>
</dbReference>
<evidence type="ECO:0000256" key="2">
    <source>
        <dbReference type="ARBA" id="ARBA00022670"/>
    </source>
</evidence>
<comment type="similarity">
    <text evidence="1">Belongs to the peptidase S1C family.</text>
</comment>
<keyword evidence="3" id="KW-0378">Hydrolase</keyword>
<dbReference type="GO" id="GO:0006508">
    <property type="term" value="P:proteolysis"/>
    <property type="evidence" value="ECO:0007669"/>
    <property type="project" value="UniProtKB-KW"/>
</dbReference>
<dbReference type="InterPro" id="IPR001940">
    <property type="entry name" value="Peptidase_S1C"/>
</dbReference>
<dbReference type="Gene3D" id="2.40.10.10">
    <property type="entry name" value="Trypsin-like serine proteases"/>
    <property type="match status" value="2"/>
</dbReference>
<dbReference type="InterPro" id="IPR051201">
    <property type="entry name" value="Chloro_Bact_Ser_Proteases"/>
</dbReference>
<dbReference type="SUPFAM" id="SSF50494">
    <property type="entry name" value="Trypsin-like serine proteases"/>
    <property type="match status" value="1"/>
</dbReference>
<feature type="chain" id="PRO_5036704769" evidence="4">
    <location>
        <begin position="28"/>
        <end position="512"/>
    </location>
</feature>
<dbReference type="Pfam" id="PF13365">
    <property type="entry name" value="Trypsin_2"/>
    <property type="match status" value="1"/>
</dbReference>
<accession>A0A931LSZ9</accession>
<keyword evidence="2" id="KW-0645">Protease</keyword>
<dbReference type="GO" id="GO:0004252">
    <property type="term" value="F:serine-type endopeptidase activity"/>
    <property type="evidence" value="ECO:0007669"/>
    <property type="project" value="InterPro"/>
</dbReference>
<dbReference type="AlphaFoldDB" id="A0A931LSZ9"/>
<evidence type="ECO:0000313" key="5">
    <source>
        <dbReference type="EMBL" id="MBI1755619.1"/>
    </source>
</evidence>
<evidence type="ECO:0000256" key="4">
    <source>
        <dbReference type="SAM" id="SignalP"/>
    </source>
</evidence>
<organism evidence="5 6">
    <name type="scientific">Fimbriimonas ginsengisoli</name>
    <dbReference type="NCBI Taxonomy" id="1005039"/>
    <lineage>
        <taxon>Bacteria</taxon>
        <taxon>Bacillati</taxon>
        <taxon>Armatimonadota</taxon>
        <taxon>Fimbriimonadia</taxon>
        <taxon>Fimbriimonadales</taxon>
        <taxon>Fimbriimonadaceae</taxon>
        <taxon>Fimbriimonas</taxon>
    </lineage>
</organism>
<sequence>MQRSTPTLMFRALLCILVVFTEIAATAAGEQDQQKVYAAAKGAVFTVRTDKGRGTGFLIDASHVVTCAHVIEGASTIQVSGSKSALWSVTGVRLNRALDLAVLTIDKPSSRRPLVIRSRPAKPGETALVIGSPLGLEGSLSSGLVSAIRKTGELNLVQLTATIAPGSSGSPVLDSKGQVMGVVDFTFNEGQALNMAIVSSHLTGWSTWTEQSITRVKAVDESRLSKPCLQMLDIAVEHDLKIMYSAETTSAIDAVAQSFRFKWDRFKASETDAMEAFAHSKENGQQLEAHIESLARMFEQYAQACRDQDKLDEENNRAINEGRRPDFALSKMMAKSEARGRVAKAWNEAREFCWGVGSFRVKSGLSGPAYYCLEAPLIATIADDKYVAAVTRYVEPDPDFPLECLVLNYVGTAEEAAELSKLSVESVNNVGKPNYVEFDYVRQWKRLFSIKRGDTIFAIRKRGVEEWTNVKNWKELSLAANDIGLLGTFQDHVELLVGRDREHAKPVEARLW</sequence>
<dbReference type="PRINTS" id="PR00834">
    <property type="entry name" value="PROTEASES2C"/>
</dbReference>